<gene>
    <name evidence="1" type="ORF">E2C01_065939</name>
</gene>
<name>A0A5B7HT72_PORTR</name>
<comment type="caution">
    <text evidence="1">The sequence shown here is derived from an EMBL/GenBank/DDBJ whole genome shotgun (WGS) entry which is preliminary data.</text>
</comment>
<dbReference type="OrthoDB" id="5971912at2759"/>
<dbReference type="Proteomes" id="UP000324222">
    <property type="component" value="Unassembled WGS sequence"/>
</dbReference>
<sequence>MQKSLAYQFPVSRNLVCRIIPEVCQAIYQVLKPTYLKMPSTTEEWQQIASNYYWQWLFPMCLGALDVSSKQSYVPADMVDREDVHNLNFHQCQWHQHPPEALERLPLLARGHTREAKERRRWSLKTSIIVTSSVINSSCSTIFVKNDIPKVIYEDTFCHRDRRLFIYSTDIL</sequence>
<organism evidence="1 2">
    <name type="scientific">Portunus trituberculatus</name>
    <name type="common">Swimming crab</name>
    <name type="synonym">Neptunus trituberculatus</name>
    <dbReference type="NCBI Taxonomy" id="210409"/>
    <lineage>
        <taxon>Eukaryota</taxon>
        <taxon>Metazoa</taxon>
        <taxon>Ecdysozoa</taxon>
        <taxon>Arthropoda</taxon>
        <taxon>Crustacea</taxon>
        <taxon>Multicrustacea</taxon>
        <taxon>Malacostraca</taxon>
        <taxon>Eumalacostraca</taxon>
        <taxon>Eucarida</taxon>
        <taxon>Decapoda</taxon>
        <taxon>Pleocyemata</taxon>
        <taxon>Brachyura</taxon>
        <taxon>Eubrachyura</taxon>
        <taxon>Portunoidea</taxon>
        <taxon>Portunidae</taxon>
        <taxon>Portuninae</taxon>
        <taxon>Portunus</taxon>
    </lineage>
</organism>
<keyword evidence="2" id="KW-1185">Reference proteome</keyword>
<dbReference type="AlphaFoldDB" id="A0A5B7HT72"/>
<dbReference type="EMBL" id="VSRR010033307">
    <property type="protein sequence ID" value="MPC71654.1"/>
    <property type="molecule type" value="Genomic_DNA"/>
</dbReference>
<proteinExistence type="predicted"/>
<protein>
    <submittedName>
        <fullName evidence="1">Uncharacterized protein</fullName>
    </submittedName>
</protein>
<accession>A0A5B7HT72</accession>
<reference evidence="1 2" key="1">
    <citation type="submission" date="2019-05" db="EMBL/GenBank/DDBJ databases">
        <title>Another draft genome of Portunus trituberculatus and its Hox gene families provides insights of decapod evolution.</title>
        <authorList>
            <person name="Jeong J.-H."/>
            <person name="Song I."/>
            <person name="Kim S."/>
            <person name="Choi T."/>
            <person name="Kim D."/>
            <person name="Ryu S."/>
            <person name="Kim W."/>
        </authorList>
    </citation>
    <scope>NUCLEOTIDE SEQUENCE [LARGE SCALE GENOMIC DNA]</scope>
    <source>
        <tissue evidence="1">Muscle</tissue>
    </source>
</reference>
<evidence type="ECO:0000313" key="1">
    <source>
        <dbReference type="EMBL" id="MPC71654.1"/>
    </source>
</evidence>
<evidence type="ECO:0000313" key="2">
    <source>
        <dbReference type="Proteomes" id="UP000324222"/>
    </source>
</evidence>